<organism evidence="1 2">
    <name type="scientific">Micromonospora violae</name>
    <dbReference type="NCBI Taxonomy" id="1278207"/>
    <lineage>
        <taxon>Bacteria</taxon>
        <taxon>Bacillati</taxon>
        <taxon>Actinomycetota</taxon>
        <taxon>Actinomycetes</taxon>
        <taxon>Micromonosporales</taxon>
        <taxon>Micromonosporaceae</taxon>
        <taxon>Micromonospora</taxon>
    </lineage>
</organism>
<dbReference type="InterPro" id="IPR043504">
    <property type="entry name" value="Peptidase_S1_PA_chymotrypsin"/>
</dbReference>
<dbReference type="InterPro" id="IPR009003">
    <property type="entry name" value="Peptidase_S1_PA"/>
</dbReference>
<accession>A0A4Q7UKT6</accession>
<sequence>MHEITSREQDQMLRFMRRHRKRLMSFPNARSVDIGFEFKRRRPSDRLAIRVHVTRKMADRSLTPSERLPDEIEGVPVDVIESNPVPNASVRHARRDPVVGGINVGNLKVGGPGTGDPGTLGSIVFERGTLRPMALTNWHVAVASPPVPMDPIIQPDPVAPDPEPPNNFLGRLLRWDQGLDAAVISIGEQDGTRSRNVSTDIEGLPLPAAGSKPHVVGLKVLKSGLRTGVTGGTIDGTDGVEFSVVPDDFELPQGVLSDHGDSGALWLDRNTFTAVGLHFMSISSPEVRAWGRSLSRICDTLNIFVLDVAAIGTPWIGGHCRVLASTRAHAPCNLRIVYPSGRTSHARGLGAATADAQGLVRWQWRIGSSTRRRPGVQMSAHLTLDGEGHLLSADLEGATDLTG</sequence>
<gene>
    <name evidence="1" type="ORF">EV382_5345</name>
</gene>
<keyword evidence="2" id="KW-1185">Reference proteome</keyword>
<dbReference type="Proteomes" id="UP000293781">
    <property type="component" value="Unassembled WGS sequence"/>
</dbReference>
<dbReference type="Gene3D" id="2.40.10.10">
    <property type="entry name" value="Trypsin-like serine proteases"/>
    <property type="match status" value="1"/>
</dbReference>
<evidence type="ECO:0000313" key="1">
    <source>
        <dbReference type="EMBL" id="RZT82045.1"/>
    </source>
</evidence>
<evidence type="ECO:0000313" key="2">
    <source>
        <dbReference type="Proteomes" id="UP000293781"/>
    </source>
</evidence>
<protein>
    <submittedName>
        <fullName evidence="1">Uncharacterized protein</fullName>
    </submittedName>
</protein>
<dbReference type="EMBL" id="SHKK01000001">
    <property type="protein sequence ID" value="RZT82045.1"/>
    <property type="molecule type" value="Genomic_DNA"/>
</dbReference>
<name>A0A4Q7UKT6_9ACTN</name>
<dbReference type="SUPFAM" id="SSF50494">
    <property type="entry name" value="Trypsin-like serine proteases"/>
    <property type="match status" value="1"/>
</dbReference>
<dbReference type="AlphaFoldDB" id="A0A4Q7UKT6"/>
<proteinExistence type="predicted"/>
<reference evidence="1 2" key="1">
    <citation type="submission" date="2019-02" db="EMBL/GenBank/DDBJ databases">
        <title>Sequencing the genomes of 1000 actinobacteria strains.</title>
        <authorList>
            <person name="Klenk H.-P."/>
        </authorList>
    </citation>
    <scope>NUCLEOTIDE SEQUENCE [LARGE SCALE GENOMIC DNA]</scope>
    <source>
        <strain evidence="1 2">DSM 45888</strain>
    </source>
</reference>
<comment type="caution">
    <text evidence="1">The sequence shown here is derived from an EMBL/GenBank/DDBJ whole genome shotgun (WGS) entry which is preliminary data.</text>
</comment>